<dbReference type="InterPro" id="IPR050109">
    <property type="entry name" value="HTH-type_TetR-like_transc_reg"/>
</dbReference>
<dbReference type="Proteomes" id="UP000254764">
    <property type="component" value="Unassembled WGS sequence"/>
</dbReference>
<sequence length="227" mass="25217">MDEPRRPSSLHGTSHPGKIPGATRKGTETRARIIKGALEALENGGMEALTTRKIAASAGVRLATLHYYFDNKESLLLAVLEDLIADMAEAYQADIPASHDPQERIETVIRSMWRYVQRTRNKQLAQTELTLYALRTQGADWLAARQYNAYIDFYSKLIFDGMGEISEDKKQIGTAVARFMLIGIDGLILQNFALHNDGDTNEGVETLIIATQDLVRRLQAEARLAAG</sequence>
<dbReference type="GO" id="GO:0000976">
    <property type="term" value="F:transcription cis-regulatory region binding"/>
    <property type="evidence" value="ECO:0007669"/>
    <property type="project" value="TreeGrafter"/>
</dbReference>
<feature type="domain" description="HTH tetR-type" evidence="6">
    <location>
        <begin position="27"/>
        <end position="87"/>
    </location>
</feature>
<evidence type="ECO:0000256" key="3">
    <source>
        <dbReference type="ARBA" id="ARBA00023163"/>
    </source>
</evidence>
<dbReference type="InterPro" id="IPR009057">
    <property type="entry name" value="Homeodomain-like_sf"/>
</dbReference>
<feature type="DNA-binding region" description="H-T-H motif" evidence="4">
    <location>
        <begin position="50"/>
        <end position="69"/>
    </location>
</feature>
<evidence type="ECO:0000256" key="2">
    <source>
        <dbReference type="ARBA" id="ARBA00023125"/>
    </source>
</evidence>
<protein>
    <recommendedName>
        <fullName evidence="6">HTH tetR-type domain-containing protein</fullName>
    </recommendedName>
</protein>
<dbReference type="GO" id="GO:0003700">
    <property type="term" value="F:DNA-binding transcription factor activity"/>
    <property type="evidence" value="ECO:0007669"/>
    <property type="project" value="TreeGrafter"/>
</dbReference>
<feature type="region of interest" description="Disordered" evidence="5">
    <location>
        <begin position="1"/>
        <end position="26"/>
    </location>
</feature>
<evidence type="ECO:0000259" key="6">
    <source>
        <dbReference type="PROSITE" id="PS50977"/>
    </source>
</evidence>
<dbReference type="InterPro" id="IPR001647">
    <property type="entry name" value="HTH_TetR"/>
</dbReference>
<accession>A0A376AHN6</accession>
<evidence type="ECO:0000313" key="7">
    <source>
        <dbReference type="EMBL" id="SSC67187.1"/>
    </source>
</evidence>
<evidence type="ECO:0000256" key="1">
    <source>
        <dbReference type="ARBA" id="ARBA00023015"/>
    </source>
</evidence>
<dbReference type="PANTHER" id="PTHR30055:SF234">
    <property type="entry name" value="HTH-TYPE TRANSCRIPTIONAL REGULATOR BETI"/>
    <property type="match status" value="1"/>
</dbReference>
<proteinExistence type="predicted"/>
<dbReference type="PRINTS" id="PR00455">
    <property type="entry name" value="HTHTETR"/>
</dbReference>
<keyword evidence="3" id="KW-0804">Transcription</keyword>
<name>A0A376AHN6_9HYPH</name>
<dbReference type="STRING" id="1336235.GCA_000518785_04598"/>
<dbReference type="Pfam" id="PF00440">
    <property type="entry name" value="TetR_N"/>
    <property type="match status" value="1"/>
</dbReference>
<keyword evidence="1" id="KW-0805">Transcription regulation</keyword>
<organism evidence="7 8">
    <name type="scientific">Ciceribacter selenitireducens ATCC BAA-1503</name>
    <dbReference type="NCBI Taxonomy" id="1336235"/>
    <lineage>
        <taxon>Bacteria</taxon>
        <taxon>Pseudomonadati</taxon>
        <taxon>Pseudomonadota</taxon>
        <taxon>Alphaproteobacteria</taxon>
        <taxon>Hyphomicrobiales</taxon>
        <taxon>Rhizobiaceae</taxon>
        <taxon>Ciceribacter</taxon>
    </lineage>
</organism>
<dbReference type="EMBL" id="UEYP01000003">
    <property type="protein sequence ID" value="SSC67187.1"/>
    <property type="molecule type" value="Genomic_DNA"/>
</dbReference>
<evidence type="ECO:0000256" key="5">
    <source>
        <dbReference type="SAM" id="MobiDB-lite"/>
    </source>
</evidence>
<dbReference type="RefSeq" id="WP_115669850.1">
    <property type="nucleotide sequence ID" value="NZ_UEYP01000003.1"/>
</dbReference>
<dbReference type="AlphaFoldDB" id="A0A376AHN6"/>
<dbReference type="OrthoDB" id="9787680at2"/>
<evidence type="ECO:0000313" key="8">
    <source>
        <dbReference type="Proteomes" id="UP000254764"/>
    </source>
</evidence>
<keyword evidence="8" id="KW-1185">Reference proteome</keyword>
<dbReference type="Gene3D" id="1.10.357.10">
    <property type="entry name" value="Tetracycline Repressor, domain 2"/>
    <property type="match status" value="1"/>
</dbReference>
<gene>
    <name evidence="7" type="ORF">RHIZ70_2895</name>
</gene>
<dbReference type="PROSITE" id="PS50977">
    <property type="entry name" value="HTH_TETR_2"/>
    <property type="match status" value="1"/>
</dbReference>
<dbReference type="SUPFAM" id="SSF46689">
    <property type="entry name" value="Homeodomain-like"/>
    <property type="match status" value="1"/>
</dbReference>
<keyword evidence="2 4" id="KW-0238">DNA-binding</keyword>
<reference evidence="8" key="1">
    <citation type="submission" date="2018-07" db="EMBL/GenBank/DDBJ databases">
        <authorList>
            <person name="Peiro R."/>
            <person name="Begona"/>
            <person name="Cbmso G."/>
            <person name="Lopez M."/>
            <person name="Gonzalez S."/>
        </authorList>
    </citation>
    <scope>NUCLEOTIDE SEQUENCE [LARGE SCALE GENOMIC DNA]</scope>
</reference>
<evidence type="ECO:0000256" key="4">
    <source>
        <dbReference type="PROSITE-ProRule" id="PRU00335"/>
    </source>
</evidence>
<dbReference type="PANTHER" id="PTHR30055">
    <property type="entry name" value="HTH-TYPE TRANSCRIPTIONAL REGULATOR RUTR"/>
    <property type="match status" value="1"/>
</dbReference>